<protein>
    <recommendedName>
        <fullName evidence="5">MYND-type domain-containing protein</fullName>
    </recommendedName>
</protein>
<dbReference type="InterPro" id="IPR002893">
    <property type="entry name" value="Znf_MYND"/>
</dbReference>
<keyword evidence="1" id="KW-0479">Metal-binding</keyword>
<sequence>MEHTAQGLAAVDRNDFLQAIYNKPDEVFSSYASRTAEEIQVLAEAWKEKQNRGADISSDGVLQTFLHHLEGKKVPKAVVPPVDNGPSDRAWASLNGLAVGFSTEFATKPELRTRLVSAWPGIFQWCLYFYDRRVSVEKDSTQAQNAILTICNTIRHLYTDTELQTKIRATSGIITLCTRLCLHPASPMEAFIPLSLLRVDTWGKMDEVVTAAGGKPDVVAKAILGRLRNTISQQPMPPDANRSSTLIFLLTTFIVLPRHPLAFAILADNGAWVVARMLFLISNYADSPSLRPTGRYFPCINSALNFLRAALLQSDSPRLVAQAVDAGLLRTVCALSLVFDMNAAQRKNTSLQFILREILPKSMMYRSVIKAMKREHKELDPEFPDETIMRTYLRENWMSLTLLLYMRGGIAKLPKVLKGTGAVCCESVTCDEKGRKSEFLRCGGCLCVYYCGKACQANAWSSHRTMCKLKKSSQTTGGQLMFSPENAQFIREVIIADAHLHNPHLRKLAKRKFPNEPGENLITCIDYTNPKYPAGTCSLKNINTYVFPPVSSEAADPANVKAQNAEMLKTVRRNPSLYTFIEGTFAYGEQRLTRNVVLSTNMWVNPPSADLHSGLNWQNNKCENQDESAVPLLDLFLALNIKYADS</sequence>
<dbReference type="Gene3D" id="1.10.220.160">
    <property type="match status" value="1"/>
</dbReference>
<dbReference type="Pfam" id="PF01753">
    <property type="entry name" value="zf-MYND"/>
    <property type="match status" value="1"/>
</dbReference>
<keyword evidence="2 4" id="KW-0863">Zinc-finger</keyword>
<feature type="domain" description="MYND-type" evidence="5">
    <location>
        <begin position="430"/>
        <end position="467"/>
    </location>
</feature>
<dbReference type="Gene3D" id="6.10.140.2220">
    <property type="match status" value="1"/>
</dbReference>
<reference evidence="6" key="1">
    <citation type="submission" date="2023-03" db="EMBL/GenBank/DDBJ databases">
        <title>Massive genome expansion in bonnet fungi (Mycena s.s.) driven by repeated elements and novel gene families across ecological guilds.</title>
        <authorList>
            <consortium name="Lawrence Berkeley National Laboratory"/>
            <person name="Harder C.B."/>
            <person name="Miyauchi S."/>
            <person name="Viragh M."/>
            <person name="Kuo A."/>
            <person name="Thoen E."/>
            <person name="Andreopoulos B."/>
            <person name="Lu D."/>
            <person name="Skrede I."/>
            <person name="Drula E."/>
            <person name="Henrissat B."/>
            <person name="Morin E."/>
            <person name="Kohler A."/>
            <person name="Barry K."/>
            <person name="LaButti K."/>
            <person name="Morin E."/>
            <person name="Salamov A."/>
            <person name="Lipzen A."/>
            <person name="Mereny Z."/>
            <person name="Hegedus B."/>
            <person name="Baldrian P."/>
            <person name="Stursova M."/>
            <person name="Weitz H."/>
            <person name="Taylor A."/>
            <person name="Grigoriev I.V."/>
            <person name="Nagy L.G."/>
            <person name="Martin F."/>
            <person name="Kauserud H."/>
        </authorList>
    </citation>
    <scope>NUCLEOTIDE SEQUENCE</scope>
    <source>
        <strain evidence="6">CBHHK200</strain>
    </source>
</reference>
<dbReference type="EMBL" id="JARJCM010000152">
    <property type="protein sequence ID" value="KAJ7025477.1"/>
    <property type="molecule type" value="Genomic_DNA"/>
</dbReference>
<evidence type="ECO:0000256" key="2">
    <source>
        <dbReference type="ARBA" id="ARBA00022771"/>
    </source>
</evidence>
<keyword evidence="3" id="KW-0862">Zinc</keyword>
<evidence type="ECO:0000256" key="3">
    <source>
        <dbReference type="ARBA" id="ARBA00022833"/>
    </source>
</evidence>
<evidence type="ECO:0000256" key="4">
    <source>
        <dbReference type="PROSITE-ProRule" id="PRU00134"/>
    </source>
</evidence>
<gene>
    <name evidence="6" type="ORF">C8F04DRAFT_1128147</name>
</gene>
<evidence type="ECO:0000313" key="7">
    <source>
        <dbReference type="Proteomes" id="UP001218188"/>
    </source>
</evidence>
<evidence type="ECO:0000259" key="5">
    <source>
        <dbReference type="PROSITE" id="PS50865"/>
    </source>
</evidence>
<dbReference type="GO" id="GO:0008270">
    <property type="term" value="F:zinc ion binding"/>
    <property type="evidence" value="ECO:0007669"/>
    <property type="project" value="UniProtKB-KW"/>
</dbReference>
<organism evidence="6 7">
    <name type="scientific">Mycena alexandri</name>
    <dbReference type="NCBI Taxonomy" id="1745969"/>
    <lineage>
        <taxon>Eukaryota</taxon>
        <taxon>Fungi</taxon>
        <taxon>Dikarya</taxon>
        <taxon>Basidiomycota</taxon>
        <taxon>Agaricomycotina</taxon>
        <taxon>Agaricomycetes</taxon>
        <taxon>Agaricomycetidae</taxon>
        <taxon>Agaricales</taxon>
        <taxon>Marasmiineae</taxon>
        <taxon>Mycenaceae</taxon>
        <taxon>Mycena</taxon>
    </lineage>
</organism>
<dbReference type="PROSITE" id="PS50865">
    <property type="entry name" value="ZF_MYND_2"/>
    <property type="match status" value="1"/>
</dbReference>
<dbReference type="Proteomes" id="UP001218188">
    <property type="component" value="Unassembled WGS sequence"/>
</dbReference>
<accession>A0AAD6WU69</accession>
<name>A0AAD6WU69_9AGAR</name>
<keyword evidence="7" id="KW-1185">Reference proteome</keyword>
<evidence type="ECO:0000313" key="6">
    <source>
        <dbReference type="EMBL" id="KAJ7025477.1"/>
    </source>
</evidence>
<dbReference type="AlphaFoldDB" id="A0AAD6WU69"/>
<dbReference type="SUPFAM" id="SSF144232">
    <property type="entry name" value="HIT/MYND zinc finger-like"/>
    <property type="match status" value="1"/>
</dbReference>
<evidence type="ECO:0000256" key="1">
    <source>
        <dbReference type="ARBA" id="ARBA00022723"/>
    </source>
</evidence>
<proteinExistence type="predicted"/>
<comment type="caution">
    <text evidence="6">The sequence shown here is derived from an EMBL/GenBank/DDBJ whole genome shotgun (WGS) entry which is preliminary data.</text>
</comment>